<dbReference type="OrthoDB" id="6192248at2"/>
<dbReference type="PANTHER" id="PTHR43065">
    <property type="entry name" value="SENSOR HISTIDINE KINASE"/>
    <property type="match status" value="1"/>
</dbReference>
<dbReference type="SUPFAM" id="SSF47384">
    <property type="entry name" value="Homodimeric domain of signal transducing histidine kinase"/>
    <property type="match status" value="1"/>
</dbReference>
<dbReference type="EC" id="2.7.13.3" evidence="3"/>
<keyword evidence="6" id="KW-0547">Nucleotide-binding</keyword>
<keyword evidence="5" id="KW-0808">Transferase</keyword>
<dbReference type="CDD" id="cd06225">
    <property type="entry name" value="HAMP"/>
    <property type="match status" value="1"/>
</dbReference>
<dbReference type="SMART" id="SM00448">
    <property type="entry name" value="REC"/>
    <property type="match status" value="1"/>
</dbReference>
<feature type="transmembrane region" description="Helical" evidence="12">
    <location>
        <begin position="12"/>
        <end position="33"/>
    </location>
</feature>
<dbReference type="InterPro" id="IPR033417">
    <property type="entry name" value="CHASE8"/>
</dbReference>
<evidence type="ECO:0000256" key="11">
    <source>
        <dbReference type="SAM" id="Coils"/>
    </source>
</evidence>
<dbReference type="CDD" id="cd00130">
    <property type="entry name" value="PAS"/>
    <property type="match status" value="1"/>
</dbReference>
<feature type="domain" description="Histidine kinase" evidence="13">
    <location>
        <begin position="368"/>
        <end position="602"/>
    </location>
</feature>
<evidence type="ECO:0000256" key="6">
    <source>
        <dbReference type="ARBA" id="ARBA00022741"/>
    </source>
</evidence>
<dbReference type="InterPro" id="IPR005467">
    <property type="entry name" value="His_kinase_dom"/>
</dbReference>
<dbReference type="GO" id="GO:0000155">
    <property type="term" value="F:phosphorelay sensor kinase activity"/>
    <property type="evidence" value="ECO:0007669"/>
    <property type="project" value="InterPro"/>
</dbReference>
<dbReference type="Pfam" id="PF00072">
    <property type="entry name" value="Response_reg"/>
    <property type="match status" value="1"/>
</dbReference>
<dbReference type="Pfam" id="PF17152">
    <property type="entry name" value="CHASE8"/>
    <property type="match status" value="1"/>
</dbReference>
<dbReference type="InterPro" id="IPR035965">
    <property type="entry name" value="PAS-like_dom_sf"/>
</dbReference>
<dbReference type="EMBL" id="ASJR01000001">
    <property type="protein sequence ID" value="ERP39399.1"/>
    <property type="molecule type" value="Genomic_DNA"/>
</dbReference>
<dbReference type="Gene3D" id="1.10.287.130">
    <property type="match status" value="1"/>
</dbReference>
<comment type="caution">
    <text evidence="16">The sequence shown here is derived from an EMBL/GenBank/DDBJ whole genome shotgun (WGS) entry which is preliminary data.</text>
</comment>
<feature type="modified residue" description="4-aspartylphosphate" evidence="10">
    <location>
        <position position="676"/>
    </location>
</feature>
<reference evidence="16 17" key="1">
    <citation type="journal article" date="2013" name="Environ. Microbiol.">
        <title>Genome analysis of Chitinivibrio alkaliphilus gen. nov., sp. nov., a novel extremely haloalkaliphilic anaerobic chitinolytic bacterium from the candidate phylum Termite Group 3.</title>
        <authorList>
            <person name="Sorokin D.Y."/>
            <person name="Gumerov V.M."/>
            <person name="Rakitin A.L."/>
            <person name="Beletsky A.V."/>
            <person name="Damste J.S."/>
            <person name="Muyzer G."/>
            <person name="Mardanov A.V."/>
            <person name="Ravin N.V."/>
        </authorList>
    </citation>
    <scope>NUCLEOTIDE SEQUENCE [LARGE SCALE GENOMIC DNA]</scope>
    <source>
        <strain evidence="16 17">ACht1</strain>
    </source>
</reference>
<dbReference type="InterPro" id="IPR011006">
    <property type="entry name" value="CheY-like_superfamily"/>
</dbReference>
<feature type="domain" description="Response regulatory" evidence="14">
    <location>
        <begin position="625"/>
        <end position="741"/>
    </location>
</feature>
<dbReference type="GO" id="GO:0016020">
    <property type="term" value="C:membrane"/>
    <property type="evidence" value="ECO:0007669"/>
    <property type="project" value="UniProtKB-SubCell"/>
</dbReference>
<dbReference type="CDD" id="cd00082">
    <property type="entry name" value="HisKA"/>
    <property type="match status" value="1"/>
</dbReference>
<feature type="domain" description="HAMP" evidence="15">
    <location>
        <begin position="178"/>
        <end position="232"/>
    </location>
</feature>
<feature type="transmembrane region" description="Helical" evidence="12">
    <location>
        <begin position="154"/>
        <end position="173"/>
    </location>
</feature>
<keyword evidence="7 16" id="KW-0418">Kinase</keyword>
<name>U7DAH5_9BACT</name>
<evidence type="ECO:0000256" key="12">
    <source>
        <dbReference type="SAM" id="Phobius"/>
    </source>
</evidence>
<comment type="catalytic activity">
    <reaction evidence="1">
        <text>ATP + protein L-histidine = ADP + protein N-phospho-L-histidine.</text>
        <dbReference type="EC" id="2.7.13.3"/>
    </reaction>
</comment>
<evidence type="ECO:0000313" key="16">
    <source>
        <dbReference type="EMBL" id="ERP39399.1"/>
    </source>
</evidence>
<dbReference type="PANTHER" id="PTHR43065:SF46">
    <property type="entry name" value="C4-DICARBOXYLATE TRANSPORT SENSOR PROTEIN DCTB"/>
    <property type="match status" value="1"/>
</dbReference>
<keyword evidence="9" id="KW-0902">Two-component regulatory system</keyword>
<feature type="coiled-coil region" evidence="11">
    <location>
        <begin position="397"/>
        <end position="427"/>
    </location>
</feature>
<dbReference type="SUPFAM" id="SSF55874">
    <property type="entry name" value="ATPase domain of HSP90 chaperone/DNA topoisomerase II/histidine kinase"/>
    <property type="match status" value="1"/>
</dbReference>
<dbReference type="InterPro" id="IPR000014">
    <property type="entry name" value="PAS"/>
</dbReference>
<keyword evidence="4 10" id="KW-0597">Phosphoprotein</keyword>
<proteinExistence type="predicted"/>
<organism evidence="16 17">
    <name type="scientific">Chitinivibrio alkaliphilus ACht1</name>
    <dbReference type="NCBI Taxonomy" id="1313304"/>
    <lineage>
        <taxon>Bacteria</taxon>
        <taxon>Pseudomonadati</taxon>
        <taxon>Fibrobacterota</taxon>
        <taxon>Chitinivibrionia</taxon>
        <taxon>Chitinivibrionales</taxon>
        <taxon>Chitinivibrionaceae</taxon>
        <taxon>Chitinivibrio</taxon>
    </lineage>
</organism>
<evidence type="ECO:0000256" key="3">
    <source>
        <dbReference type="ARBA" id="ARBA00012438"/>
    </source>
</evidence>
<dbReference type="PRINTS" id="PR00344">
    <property type="entry name" value="BCTRLSENSOR"/>
</dbReference>
<dbReference type="SMART" id="SM00388">
    <property type="entry name" value="HisKA"/>
    <property type="match status" value="1"/>
</dbReference>
<dbReference type="AlphaFoldDB" id="U7DAH5"/>
<dbReference type="InterPro" id="IPR036890">
    <property type="entry name" value="HATPase_C_sf"/>
</dbReference>
<evidence type="ECO:0000256" key="2">
    <source>
        <dbReference type="ARBA" id="ARBA00004370"/>
    </source>
</evidence>
<evidence type="ECO:0000313" key="17">
    <source>
        <dbReference type="Proteomes" id="UP000017148"/>
    </source>
</evidence>
<dbReference type="eggNOG" id="COG5000">
    <property type="taxonomic scope" value="Bacteria"/>
</dbReference>
<dbReference type="SUPFAM" id="SSF52172">
    <property type="entry name" value="CheY-like"/>
    <property type="match status" value="1"/>
</dbReference>
<dbReference type="SMART" id="SM00387">
    <property type="entry name" value="HATPase_c"/>
    <property type="match status" value="1"/>
</dbReference>
<dbReference type="InterPro" id="IPR003660">
    <property type="entry name" value="HAMP_dom"/>
</dbReference>
<dbReference type="GO" id="GO:0005524">
    <property type="term" value="F:ATP binding"/>
    <property type="evidence" value="ECO:0007669"/>
    <property type="project" value="UniProtKB-KW"/>
</dbReference>
<dbReference type="PROSITE" id="PS50885">
    <property type="entry name" value="HAMP"/>
    <property type="match status" value="1"/>
</dbReference>
<keyword evidence="17" id="KW-1185">Reference proteome</keyword>
<protein>
    <recommendedName>
        <fullName evidence="3">histidine kinase</fullName>
        <ecNumber evidence="3">2.7.13.3</ecNumber>
    </recommendedName>
</protein>
<dbReference type="Gene3D" id="3.30.565.10">
    <property type="entry name" value="Histidine kinase-like ATPase, C-terminal domain"/>
    <property type="match status" value="1"/>
</dbReference>
<evidence type="ECO:0000259" key="13">
    <source>
        <dbReference type="PROSITE" id="PS50109"/>
    </source>
</evidence>
<dbReference type="InterPro" id="IPR001789">
    <property type="entry name" value="Sig_transdc_resp-reg_receiver"/>
</dbReference>
<evidence type="ECO:0000256" key="4">
    <source>
        <dbReference type="ARBA" id="ARBA00022553"/>
    </source>
</evidence>
<dbReference type="PROSITE" id="PS50110">
    <property type="entry name" value="RESPONSE_REGULATORY"/>
    <property type="match status" value="1"/>
</dbReference>
<comment type="subcellular location">
    <subcellularLocation>
        <location evidence="2">Membrane</location>
    </subcellularLocation>
</comment>
<evidence type="ECO:0000256" key="8">
    <source>
        <dbReference type="ARBA" id="ARBA00022840"/>
    </source>
</evidence>
<dbReference type="SMART" id="SM00091">
    <property type="entry name" value="PAS"/>
    <property type="match status" value="1"/>
</dbReference>
<dbReference type="RefSeq" id="WP_022635759.1">
    <property type="nucleotide sequence ID" value="NZ_ASJR01000001.1"/>
</dbReference>
<evidence type="ECO:0000256" key="5">
    <source>
        <dbReference type="ARBA" id="ARBA00022679"/>
    </source>
</evidence>
<dbReference type="Gene3D" id="6.10.340.10">
    <property type="match status" value="1"/>
</dbReference>
<keyword evidence="12" id="KW-1133">Transmembrane helix</keyword>
<dbReference type="InterPro" id="IPR003594">
    <property type="entry name" value="HATPase_dom"/>
</dbReference>
<dbReference type="InterPro" id="IPR004358">
    <property type="entry name" value="Sig_transdc_His_kin-like_C"/>
</dbReference>
<dbReference type="PROSITE" id="PS50109">
    <property type="entry name" value="HIS_KIN"/>
    <property type="match status" value="1"/>
</dbReference>
<dbReference type="CDD" id="cd00156">
    <property type="entry name" value="REC"/>
    <property type="match status" value="1"/>
</dbReference>
<dbReference type="InterPro" id="IPR036097">
    <property type="entry name" value="HisK_dim/P_sf"/>
</dbReference>
<evidence type="ECO:0000256" key="9">
    <source>
        <dbReference type="ARBA" id="ARBA00023012"/>
    </source>
</evidence>
<dbReference type="Pfam" id="PF02518">
    <property type="entry name" value="HATPase_c"/>
    <property type="match status" value="1"/>
</dbReference>
<dbReference type="Gene3D" id="3.30.450.20">
    <property type="entry name" value="PAS domain"/>
    <property type="match status" value="1"/>
</dbReference>
<dbReference type="STRING" id="1313304.CALK_0201"/>
<evidence type="ECO:0000259" key="14">
    <source>
        <dbReference type="PROSITE" id="PS50110"/>
    </source>
</evidence>
<gene>
    <name evidence="16" type="ORF">CALK_0201</name>
</gene>
<dbReference type="Proteomes" id="UP000017148">
    <property type="component" value="Unassembled WGS sequence"/>
</dbReference>
<keyword evidence="8" id="KW-0067">ATP-binding</keyword>
<keyword evidence="12" id="KW-0812">Transmembrane</keyword>
<keyword evidence="12" id="KW-0472">Membrane</keyword>
<dbReference type="Pfam" id="PF00512">
    <property type="entry name" value="HisKA"/>
    <property type="match status" value="1"/>
</dbReference>
<dbReference type="InterPro" id="IPR003661">
    <property type="entry name" value="HisK_dim/P_dom"/>
</dbReference>
<accession>U7DAH5</accession>
<sequence length="747" mass="83409">MKQGASIRQHISGLLILSISVVMVVLSTAFFLHFRESFRSQMESYVASTISFSADHCVAPLLFLDRPAAQRVLSRFEKIPTVTHAVLRDHTGEVFAQYQRSNHANSFPSDTVFEPLFHKNALYAAVAVKDDGLTLGVLSLRVSTEELQASLRQLTMFLFAIAIPLFVLILYWGKRMEYRISAPLMRIANMARRTNRDRLHSRISPVVDSCREVEILAESINTMLERIQYGEVQIEKTYHLLHDLVDAMPTLVFVLDRQNRTLLWNSAAARYIPTETPEEAPLDTLVPAFSFLTQELKRLREKFHPRKLRRYELQLGSIAYADVTLFPLHEHSEGDVALFITDVTAVTQKDAQLMQMQKMETVGTLAGGLAHDFNNALNGIVGTLSLLRLNMAEGGSLQEQEENITIMEEASSRAEDLIRQLLTLSQKQDSSKKRVAPLLLMKRVKRLYNTGIGKVVSCRIESDDTVPHIFVDPSQLEQVLLNLCINAGHAMTIMRAPHEQQGGEVTVVIEGRTFSVSHSVLSGEIPPGVYCCIHITDKGVGIKPEHISRIFDPFYTTKKNGAGTGLGLSMVLNIVQHNEGWVDVTSQPGVGTTVSLYFTECGETEREEGAFVSNNTPSIPQGTGHVLIIDDDPLVVRLGRKILMYSGFTVTSFYSGPEALAYLEEKQDHVDCILLDMVMPEMTGQEVYEEIHARGISIPVVLTSGYSRDDRVVQTISLGANEFLSKPYGAKELEEKIITAMSSEIRE</sequence>
<evidence type="ECO:0000259" key="15">
    <source>
        <dbReference type="PROSITE" id="PS50885"/>
    </source>
</evidence>
<evidence type="ECO:0000256" key="7">
    <source>
        <dbReference type="ARBA" id="ARBA00022777"/>
    </source>
</evidence>
<dbReference type="Gene3D" id="3.40.50.2300">
    <property type="match status" value="1"/>
</dbReference>
<evidence type="ECO:0000256" key="10">
    <source>
        <dbReference type="PROSITE-ProRule" id="PRU00169"/>
    </source>
</evidence>
<dbReference type="SUPFAM" id="SSF55785">
    <property type="entry name" value="PYP-like sensor domain (PAS domain)"/>
    <property type="match status" value="1"/>
</dbReference>
<keyword evidence="11" id="KW-0175">Coiled coil</keyword>
<evidence type="ECO:0000256" key="1">
    <source>
        <dbReference type="ARBA" id="ARBA00000085"/>
    </source>
</evidence>